<evidence type="ECO:0000313" key="3">
    <source>
        <dbReference type="Proteomes" id="UP000535543"/>
    </source>
</evidence>
<dbReference type="InterPro" id="IPR029058">
    <property type="entry name" value="AB_hydrolase_fold"/>
</dbReference>
<reference evidence="2 3" key="1">
    <citation type="submission" date="2019-05" db="EMBL/GenBank/DDBJ databases">
        <authorList>
            <person name="Lee S.D."/>
        </authorList>
    </citation>
    <scope>NUCLEOTIDE SEQUENCE [LARGE SCALE GENOMIC DNA]</scope>
    <source>
        <strain evidence="2 3">YC2-7</strain>
    </source>
</reference>
<dbReference type="InterPro" id="IPR000073">
    <property type="entry name" value="AB_hydrolase_1"/>
</dbReference>
<reference evidence="2 3" key="2">
    <citation type="submission" date="2020-06" db="EMBL/GenBank/DDBJ databases">
        <title>Antribacter stalactiti gen. nov., sp. nov., a new member of the family Nacardiaceae isolated from a cave.</title>
        <authorList>
            <person name="Kim I.S."/>
        </authorList>
    </citation>
    <scope>NUCLEOTIDE SEQUENCE [LARGE SCALE GENOMIC DNA]</scope>
    <source>
        <strain evidence="2 3">YC2-7</strain>
    </source>
</reference>
<dbReference type="PRINTS" id="PR00111">
    <property type="entry name" value="ABHYDROLASE"/>
</dbReference>
<comment type="caution">
    <text evidence="2">The sequence shown here is derived from an EMBL/GenBank/DDBJ whole genome shotgun (WGS) entry which is preliminary data.</text>
</comment>
<dbReference type="AlphaFoldDB" id="A0A848KKD3"/>
<proteinExistence type="predicted"/>
<dbReference type="Gene3D" id="3.40.50.1820">
    <property type="entry name" value="alpha/beta hydrolase"/>
    <property type="match status" value="1"/>
</dbReference>
<organism evidence="2 3">
    <name type="scientific">Antrihabitans stalactiti</name>
    <dbReference type="NCBI Taxonomy" id="2584121"/>
    <lineage>
        <taxon>Bacteria</taxon>
        <taxon>Bacillati</taxon>
        <taxon>Actinomycetota</taxon>
        <taxon>Actinomycetes</taxon>
        <taxon>Mycobacteriales</taxon>
        <taxon>Nocardiaceae</taxon>
        <taxon>Antrihabitans</taxon>
    </lineage>
</organism>
<dbReference type="InterPro" id="IPR050266">
    <property type="entry name" value="AB_hydrolase_sf"/>
</dbReference>
<evidence type="ECO:0000259" key="1">
    <source>
        <dbReference type="Pfam" id="PF00561"/>
    </source>
</evidence>
<name>A0A848KKD3_9NOCA</name>
<evidence type="ECO:0000313" key="2">
    <source>
        <dbReference type="EMBL" id="NMN98328.1"/>
    </source>
</evidence>
<dbReference type="EMBL" id="VCQU01000010">
    <property type="protein sequence ID" value="NMN98328.1"/>
    <property type="molecule type" value="Genomic_DNA"/>
</dbReference>
<dbReference type="SUPFAM" id="SSF53474">
    <property type="entry name" value="alpha/beta-Hydrolases"/>
    <property type="match status" value="1"/>
</dbReference>
<dbReference type="Proteomes" id="UP000535543">
    <property type="component" value="Unassembled WGS sequence"/>
</dbReference>
<dbReference type="GO" id="GO:0016787">
    <property type="term" value="F:hydrolase activity"/>
    <property type="evidence" value="ECO:0007669"/>
    <property type="project" value="UniProtKB-KW"/>
</dbReference>
<sequence>MTTTDVAAHYVRANGIDIHYTEIGAGEPVVLLHGGLVSTNPLWDRTPISFGSFLPSLAERFRVIAPDTRGSGRTIHRGGSVSFSTLADDVAALIGELDLDRPTVCGFSEGGTTATVVGIRHPGSVRAIVNDAGHDLLNPDSHSFPIMRQMLGGAPDATSGDPDAAALFFETSGMGSFFDMMVADQDGAQGTGHWREYLRQAFERTAHWPGYAYDDLRSITVPTLVVFGDRDDFCTAEDGVATFRALPNGELSVVPNTGHAITADVMAVIDRFLDRHAG</sequence>
<dbReference type="PANTHER" id="PTHR43798">
    <property type="entry name" value="MONOACYLGLYCEROL LIPASE"/>
    <property type="match status" value="1"/>
</dbReference>
<accession>A0A848KKD3</accession>
<feature type="domain" description="AB hydrolase-1" evidence="1">
    <location>
        <begin position="28"/>
        <end position="261"/>
    </location>
</feature>
<gene>
    <name evidence="2" type="ORF">FGL95_25105</name>
</gene>
<dbReference type="Pfam" id="PF00561">
    <property type="entry name" value="Abhydrolase_1"/>
    <property type="match status" value="1"/>
</dbReference>
<keyword evidence="2" id="KW-0378">Hydrolase</keyword>
<dbReference type="RefSeq" id="WP_169592454.1">
    <property type="nucleotide sequence ID" value="NZ_VCQU01000010.1"/>
</dbReference>
<protein>
    <submittedName>
        <fullName evidence="2">Alpha/beta hydrolase</fullName>
    </submittedName>
</protein>
<keyword evidence="3" id="KW-1185">Reference proteome</keyword>